<dbReference type="InterPro" id="IPR001633">
    <property type="entry name" value="EAL_dom"/>
</dbReference>
<dbReference type="Pfam" id="PF00990">
    <property type="entry name" value="GGDEF"/>
    <property type="match status" value="1"/>
</dbReference>
<dbReference type="RefSeq" id="WP_127565200.1">
    <property type="nucleotide sequence ID" value="NZ_BMFB01000004.1"/>
</dbReference>
<dbReference type="InterPro" id="IPR052155">
    <property type="entry name" value="Biofilm_reg_signaling"/>
</dbReference>
<dbReference type="CDD" id="cd06225">
    <property type="entry name" value="HAMP"/>
    <property type="match status" value="1"/>
</dbReference>
<dbReference type="SMART" id="SM00267">
    <property type="entry name" value="GGDEF"/>
    <property type="match status" value="1"/>
</dbReference>
<dbReference type="CDD" id="cd01948">
    <property type="entry name" value="EAL"/>
    <property type="match status" value="1"/>
</dbReference>
<dbReference type="PANTHER" id="PTHR44757">
    <property type="entry name" value="DIGUANYLATE CYCLASE DGCP"/>
    <property type="match status" value="1"/>
</dbReference>
<organism evidence="1 2">
    <name type="scientific">Glycocaulis alkaliphilus</name>
    <dbReference type="NCBI Taxonomy" id="1434191"/>
    <lineage>
        <taxon>Bacteria</taxon>
        <taxon>Pseudomonadati</taxon>
        <taxon>Pseudomonadota</taxon>
        <taxon>Alphaproteobacteria</taxon>
        <taxon>Maricaulales</taxon>
        <taxon>Maricaulaceae</taxon>
        <taxon>Glycocaulis</taxon>
    </lineage>
</organism>
<evidence type="ECO:0000313" key="2">
    <source>
        <dbReference type="Proteomes" id="UP000286954"/>
    </source>
</evidence>
<dbReference type="Gene3D" id="3.30.70.270">
    <property type="match status" value="1"/>
</dbReference>
<dbReference type="InterPro" id="IPR000160">
    <property type="entry name" value="GGDEF_dom"/>
</dbReference>
<dbReference type="SMART" id="SM00052">
    <property type="entry name" value="EAL"/>
    <property type="match status" value="1"/>
</dbReference>
<dbReference type="SMART" id="SM00304">
    <property type="entry name" value="HAMP"/>
    <property type="match status" value="1"/>
</dbReference>
<dbReference type="SUPFAM" id="SSF55073">
    <property type="entry name" value="Nucleotide cyclase"/>
    <property type="match status" value="1"/>
</dbReference>
<dbReference type="PROSITE" id="PS50883">
    <property type="entry name" value="EAL"/>
    <property type="match status" value="1"/>
</dbReference>
<dbReference type="Gene3D" id="6.10.340.10">
    <property type="match status" value="1"/>
</dbReference>
<dbReference type="GO" id="GO:0007165">
    <property type="term" value="P:signal transduction"/>
    <property type="evidence" value="ECO:0007669"/>
    <property type="project" value="InterPro"/>
</dbReference>
<dbReference type="PROSITE" id="PS50887">
    <property type="entry name" value="GGDEF"/>
    <property type="match status" value="1"/>
</dbReference>
<dbReference type="SUPFAM" id="SSF141868">
    <property type="entry name" value="EAL domain-like"/>
    <property type="match status" value="1"/>
</dbReference>
<dbReference type="PANTHER" id="PTHR44757:SF2">
    <property type="entry name" value="BIOFILM ARCHITECTURE MAINTENANCE PROTEIN MBAA"/>
    <property type="match status" value="1"/>
</dbReference>
<dbReference type="NCBIfam" id="TIGR00254">
    <property type="entry name" value="GGDEF"/>
    <property type="match status" value="1"/>
</dbReference>
<dbReference type="Proteomes" id="UP000286954">
    <property type="component" value="Chromosome"/>
</dbReference>
<dbReference type="OrthoDB" id="7279500at2"/>
<dbReference type="KEGG" id="gak:X907_0194"/>
<dbReference type="InterPro" id="IPR029787">
    <property type="entry name" value="Nucleotide_cyclase"/>
</dbReference>
<dbReference type="CDD" id="cd01949">
    <property type="entry name" value="GGDEF"/>
    <property type="match status" value="1"/>
</dbReference>
<keyword evidence="2" id="KW-1185">Reference proteome</keyword>
<evidence type="ECO:0000313" key="1">
    <source>
        <dbReference type="EMBL" id="AZU02744.1"/>
    </source>
</evidence>
<name>A0A3T0E5T7_9PROT</name>
<dbReference type="SUPFAM" id="SSF158472">
    <property type="entry name" value="HAMP domain-like"/>
    <property type="match status" value="1"/>
</dbReference>
<dbReference type="Pfam" id="PF00672">
    <property type="entry name" value="HAMP"/>
    <property type="match status" value="1"/>
</dbReference>
<dbReference type="GO" id="GO:0016020">
    <property type="term" value="C:membrane"/>
    <property type="evidence" value="ECO:0007669"/>
    <property type="project" value="InterPro"/>
</dbReference>
<sequence length="698" mass="76308">MAPLRHALSRMMRSLVMKFTVLCAFVLIAATSVMTGIGYVSKSHDNRVTALAHAELMSQVLASNLAEQASQRDARRLTMGLGAFGERGDVQGAYIVDPAREVLVSAGNVEFAPGERSTDALVHGALGSVDTRVEIVGELIRVAHPVMHQGRLAGAIVIDVPIAAVSRPAAEIFQRQILVGLVALLIFLPLVAYVVRTALGPIHKLTEAARLASSRKLDMRIDVRTGDELEVLANAFNRMFARLDASMKRIHRLAYVDMVTELPNRERFRKEVERVTRRAEDTGTAGAVLFLDLDRFKRVNDSLGLGEGDRLLEAVARRLRETARGWDLRQGEDGAEPSLVARLGGDEFTILLPALRDPADAARVARLVIDAVRRPFEISGHRVFLGVSVGVAVFPRDGGDPETLLRHADLAMAAAKCAGGNAYEFFEASMNQTAFERLVLEGELREAVRDDQLVVFYQPKISIKDGSIAGVEALVRWNHPTAGLLSPGTFIQAAEECGLIGEIGDWVMRRACTEIADLNRRGYSVPVAVNVSAVQFEDEGFADSVLDTLRETGLPASLLELELTESVAMRQPERVLEQIEPLRARGVGFAIDDFGTGHSSLSYLTRMPFDVFKIDQSFVRDMSKDPHARIVVETILAMAKALKLQTVAEGVETSEQLAFLREQGATLAQGYLFARPMPLADLVRFADDDKSRVQLASA</sequence>
<dbReference type="Gene3D" id="3.20.20.450">
    <property type="entry name" value="EAL domain"/>
    <property type="match status" value="1"/>
</dbReference>
<dbReference type="EMBL" id="CP018911">
    <property type="protein sequence ID" value="AZU02744.1"/>
    <property type="molecule type" value="Genomic_DNA"/>
</dbReference>
<dbReference type="FunFam" id="3.20.20.450:FF:000001">
    <property type="entry name" value="Cyclic di-GMP phosphodiesterase yahA"/>
    <property type="match status" value="1"/>
</dbReference>
<dbReference type="PROSITE" id="PS50885">
    <property type="entry name" value="HAMP"/>
    <property type="match status" value="1"/>
</dbReference>
<protein>
    <submittedName>
        <fullName evidence="1">Diguanylate cyclase/phosphodiesterase</fullName>
    </submittedName>
</protein>
<reference evidence="1 2" key="1">
    <citation type="submission" date="2016-12" db="EMBL/GenBank/DDBJ databases">
        <title>The genome of dimorphic prosthecate Glycocaulis alkaliphilus 6b-8t, isolated from crude oil dictates its adaptability in petroleum environments.</title>
        <authorList>
            <person name="Wu X.-L."/>
            <person name="Geng S."/>
        </authorList>
    </citation>
    <scope>NUCLEOTIDE SEQUENCE [LARGE SCALE GENOMIC DNA]</scope>
    <source>
        <strain evidence="1 2">6B-8</strain>
    </source>
</reference>
<accession>A0A3T0E5T7</accession>
<dbReference type="InterPro" id="IPR003660">
    <property type="entry name" value="HAMP_dom"/>
</dbReference>
<dbReference type="AlphaFoldDB" id="A0A3T0E5T7"/>
<gene>
    <name evidence="1" type="ORF">X907_0194</name>
</gene>
<proteinExistence type="predicted"/>
<dbReference type="InterPro" id="IPR043128">
    <property type="entry name" value="Rev_trsase/Diguanyl_cyclase"/>
</dbReference>
<dbReference type="Pfam" id="PF00563">
    <property type="entry name" value="EAL"/>
    <property type="match status" value="1"/>
</dbReference>
<dbReference type="InterPro" id="IPR035919">
    <property type="entry name" value="EAL_sf"/>
</dbReference>